<dbReference type="Proteomes" id="UP000036356">
    <property type="component" value="Unassembled WGS sequence"/>
</dbReference>
<dbReference type="STRING" id="476652.DEAC_c17640"/>
<organism evidence="2 3">
    <name type="scientific">Desulfosporosinus acididurans</name>
    <dbReference type="NCBI Taxonomy" id="476652"/>
    <lineage>
        <taxon>Bacteria</taxon>
        <taxon>Bacillati</taxon>
        <taxon>Bacillota</taxon>
        <taxon>Clostridia</taxon>
        <taxon>Eubacteriales</taxon>
        <taxon>Desulfitobacteriaceae</taxon>
        <taxon>Desulfosporosinus</taxon>
    </lineage>
</organism>
<gene>
    <name evidence="2" type="ORF">DEAC_c17640</name>
</gene>
<dbReference type="InterPro" id="IPR041657">
    <property type="entry name" value="HTH_17"/>
</dbReference>
<dbReference type="GO" id="GO:0003677">
    <property type="term" value="F:DNA binding"/>
    <property type="evidence" value="ECO:0007669"/>
    <property type="project" value="InterPro"/>
</dbReference>
<reference evidence="2 3" key="1">
    <citation type="submission" date="2015-06" db="EMBL/GenBank/DDBJ databases">
        <title>Draft genome of the moderately acidophilic sulfate reducer Candidatus Desulfosporosinus acididurans strain M1.</title>
        <authorList>
            <person name="Poehlein A."/>
            <person name="Petzsch P."/>
            <person name="Johnson B.D."/>
            <person name="Schloemann M."/>
            <person name="Daniel R."/>
            <person name="Muehling M."/>
        </authorList>
    </citation>
    <scope>NUCLEOTIDE SEQUENCE [LARGE SCALE GENOMIC DNA]</scope>
    <source>
        <strain evidence="2 3">M1</strain>
    </source>
</reference>
<protein>
    <submittedName>
        <fullName evidence="2">Helix-turn-helix domain protein</fullName>
    </submittedName>
</protein>
<name>A0A0J1FS94_9FIRM</name>
<proteinExistence type="predicted"/>
<evidence type="ECO:0000259" key="1">
    <source>
        <dbReference type="Pfam" id="PF12728"/>
    </source>
</evidence>
<dbReference type="PATRIC" id="fig|476652.3.peg.1821"/>
<evidence type="ECO:0000313" key="3">
    <source>
        <dbReference type="Proteomes" id="UP000036356"/>
    </source>
</evidence>
<dbReference type="RefSeq" id="WP_047809632.1">
    <property type="nucleotide sequence ID" value="NZ_LDZY01000005.1"/>
</dbReference>
<dbReference type="Pfam" id="PF12728">
    <property type="entry name" value="HTH_17"/>
    <property type="match status" value="1"/>
</dbReference>
<evidence type="ECO:0000313" key="2">
    <source>
        <dbReference type="EMBL" id="KLU66365.1"/>
    </source>
</evidence>
<keyword evidence="3" id="KW-1185">Reference proteome</keyword>
<dbReference type="InterPro" id="IPR009061">
    <property type="entry name" value="DNA-bd_dom_put_sf"/>
</dbReference>
<dbReference type="EMBL" id="LDZY01000005">
    <property type="protein sequence ID" value="KLU66365.1"/>
    <property type="molecule type" value="Genomic_DNA"/>
</dbReference>
<feature type="domain" description="Helix-turn-helix" evidence="1">
    <location>
        <begin position="8"/>
        <end position="56"/>
    </location>
</feature>
<accession>A0A0J1FS94</accession>
<dbReference type="Gene3D" id="3.90.105.50">
    <property type="match status" value="1"/>
</dbReference>
<dbReference type="SUPFAM" id="SSF46955">
    <property type="entry name" value="Putative DNA-binding domain"/>
    <property type="match status" value="1"/>
</dbReference>
<sequence>MAEFKEIMTLRQVAEYLQISEVTTYRLVQEDKIPAFKVGRSWRVKKEDLNEFIEKQKRGERF</sequence>
<comment type="caution">
    <text evidence="2">The sequence shown here is derived from an EMBL/GenBank/DDBJ whole genome shotgun (WGS) entry which is preliminary data.</text>
</comment>
<dbReference type="NCBIfam" id="TIGR01764">
    <property type="entry name" value="excise"/>
    <property type="match status" value="1"/>
</dbReference>
<dbReference type="InterPro" id="IPR010093">
    <property type="entry name" value="SinI_DNA-bd"/>
</dbReference>
<dbReference type="AlphaFoldDB" id="A0A0J1FS94"/>
<dbReference type="InterPro" id="IPR038148">
    <property type="entry name" value="Tn1545/Tn916_Xis"/>
</dbReference>